<protein>
    <submittedName>
        <fullName evidence="1">Acyl-CoA thioesterase</fullName>
        <ecNumber evidence="1">3.1.2.-</ecNumber>
    </submittedName>
</protein>
<dbReference type="GO" id="GO:0016787">
    <property type="term" value="F:hydrolase activity"/>
    <property type="evidence" value="ECO:0007669"/>
    <property type="project" value="UniProtKB-KW"/>
</dbReference>
<dbReference type="PANTHER" id="PTHR31793:SF2">
    <property type="entry name" value="BLR1345 PROTEIN"/>
    <property type="match status" value="1"/>
</dbReference>
<keyword evidence="2" id="KW-1185">Reference proteome</keyword>
<comment type="caution">
    <text evidence="1">The sequence shown here is derived from an EMBL/GenBank/DDBJ whole genome shotgun (WGS) entry which is preliminary data.</text>
</comment>
<dbReference type="InterPro" id="IPR050563">
    <property type="entry name" value="4-hydroxybenzoyl-CoA_TE"/>
</dbReference>
<organism evidence="1 2">
    <name type="scientific">Mesorhizobium newzealandense</name>
    <dbReference type="NCBI Taxonomy" id="1300302"/>
    <lineage>
        <taxon>Bacteria</taxon>
        <taxon>Pseudomonadati</taxon>
        <taxon>Pseudomonadota</taxon>
        <taxon>Alphaproteobacteria</taxon>
        <taxon>Hyphomicrobiales</taxon>
        <taxon>Phyllobacteriaceae</taxon>
        <taxon>Mesorhizobium</taxon>
    </lineage>
</organism>
<keyword evidence="1" id="KW-0378">Hydrolase</keyword>
<reference evidence="2" key="1">
    <citation type="journal article" date="2019" name="Int. J. Syst. Evol. Microbiol.">
        <title>The Global Catalogue of Microorganisms (GCM) 10K type strain sequencing project: providing services to taxonomists for standard genome sequencing and annotation.</title>
        <authorList>
            <consortium name="The Broad Institute Genomics Platform"/>
            <consortium name="The Broad Institute Genome Sequencing Center for Infectious Disease"/>
            <person name="Wu L."/>
            <person name="Ma J."/>
        </authorList>
    </citation>
    <scope>NUCLEOTIDE SEQUENCE [LARGE SCALE GENOMIC DNA]</scope>
    <source>
        <strain evidence="2">CGMCC 1.16225</strain>
    </source>
</reference>
<dbReference type="Gene3D" id="3.10.129.10">
    <property type="entry name" value="Hotdog Thioesterase"/>
    <property type="match status" value="1"/>
</dbReference>
<proteinExistence type="predicted"/>
<evidence type="ECO:0000313" key="1">
    <source>
        <dbReference type="EMBL" id="MFD1985411.1"/>
    </source>
</evidence>
<dbReference type="PANTHER" id="PTHR31793">
    <property type="entry name" value="4-HYDROXYBENZOYL-COA THIOESTERASE FAMILY MEMBER"/>
    <property type="match status" value="1"/>
</dbReference>
<dbReference type="EC" id="3.1.2.-" evidence="1"/>
<sequence>MAEVYDAPLPWTGDIESPLTLFRAEVRQEWIDVFQHVNVAHYLTMGDHANWAFWNWLNGPDSAMEARDGHEYVIVENHVHYINELALGTPIHVTTQLIGMDKKRFVLFHHIWKSETNELAATNEVKCLGFNLTERRPENWRPVVAKRLEQILQSQTGQEVPAVAGQGIALKKS</sequence>
<dbReference type="Proteomes" id="UP001597405">
    <property type="component" value="Unassembled WGS sequence"/>
</dbReference>
<dbReference type="CDD" id="cd00586">
    <property type="entry name" value="4HBT"/>
    <property type="match status" value="1"/>
</dbReference>
<accession>A0ABW4UE61</accession>
<evidence type="ECO:0000313" key="2">
    <source>
        <dbReference type="Proteomes" id="UP001597405"/>
    </source>
</evidence>
<dbReference type="RefSeq" id="WP_379101749.1">
    <property type="nucleotide sequence ID" value="NZ_JBHUGZ010000016.1"/>
</dbReference>
<dbReference type="SUPFAM" id="SSF54637">
    <property type="entry name" value="Thioesterase/thiol ester dehydrase-isomerase"/>
    <property type="match status" value="1"/>
</dbReference>
<name>A0ABW4UE61_9HYPH</name>
<dbReference type="EMBL" id="JBHUGZ010000016">
    <property type="protein sequence ID" value="MFD1985411.1"/>
    <property type="molecule type" value="Genomic_DNA"/>
</dbReference>
<dbReference type="InterPro" id="IPR029069">
    <property type="entry name" value="HotDog_dom_sf"/>
</dbReference>
<dbReference type="Pfam" id="PF13279">
    <property type="entry name" value="4HBT_2"/>
    <property type="match status" value="1"/>
</dbReference>
<gene>
    <name evidence="1" type="ORF">ACFSOZ_23115</name>
</gene>